<feature type="chain" id="PRO_5042053332" evidence="2">
    <location>
        <begin position="22"/>
        <end position="157"/>
    </location>
</feature>
<gene>
    <name evidence="3" type="ORF">COHA_008774</name>
</gene>
<comment type="caution">
    <text evidence="3">The sequence shown here is derived from an EMBL/GenBank/DDBJ whole genome shotgun (WGS) entry which is preliminary data.</text>
</comment>
<sequence>MAAAGTLPLLLPLLLPSAADAATALHLPEVSGYWMALGLGGAGVATTLLLTSRFLVSYFPGLEKKAKARPAGTLFRLLTVADPVLDPTQQGDLNYGAMALLALSSALLTCIVGDGGLLVDRVPDLDTLQFLRYLSYFQHMQLLPMWVIVVFRFFLLI</sequence>
<feature type="transmembrane region" description="Helical" evidence="1">
    <location>
        <begin position="31"/>
        <end position="56"/>
    </location>
</feature>
<dbReference type="Proteomes" id="UP001205105">
    <property type="component" value="Unassembled WGS sequence"/>
</dbReference>
<feature type="transmembrane region" description="Helical" evidence="1">
    <location>
        <begin position="136"/>
        <end position="155"/>
    </location>
</feature>
<keyword evidence="1" id="KW-1133">Transmembrane helix</keyword>
<keyword evidence="1" id="KW-0812">Transmembrane</keyword>
<accession>A0AAD5DG49</accession>
<dbReference type="AlphaFoldDB" id="A0AAD5DG49"/>
<evidence type="ECO:0000313" key="4">
    <source>
        <dbReference type="Proteomes" id="UP001205105"/>
    </source>
</evidence>
<evidence type="ECO:0000256" key="2">
    <source>
        <dbReference type="SAM" id="SignalP"/>
    </source>
</evidence>
<feature type="signal peptide" evidence="2">
    <location>
        <begin position="1"/>
        <end position="21"/>
    </location>
</feature>
<name>A0AAD5DG49_9CHLO</name>
<proteinExistence type="predicted"/>
<evidence type="ECO:0000256" key="1">
    <source>
        <dbReference type="SAM" id="Phobius"/>
    </source>
</evidence>
<organism evidence="3 4">
    <name type="scientific">Chlorella ohadii</name>
    <dbReference type="NCBI Taxonomy" id="2649997"/>
    <lineage>
        <taxon>Eukaryota</taxon>
        <taxon>Viridiplantae</taxon>
        <taxon>Chlorophyta</taxon>
        <taxon>core chlorophytes</taxon>
        <taxon>Trebouxiophyceae</taxon>
        <taxon>Chlorellales</taxon>
        <taxon>Chlorellaceae</taxon>
        <taxon>Chlorella clade</taxon>
        <taxon>Chlorella</taxon>
    </lineage>
</organism>
<evidence type="ECO:0000313" key="3">
    <source>
        <dbReference type="EMBL" id="KAI7837407.1"/>
    </source>
</evidence>
<feature type="transmembrane region" description="Helical" evidence="1">
    <location>
        <begin position="95"/>
        <end position="116"/>
    </location>
</feature>
<protein>
    <submittedName>
        <fullName evidence="3">Uncharacterized protein</fullName>
    </submittedName>
</protein>
<dbReference type="EMBL" id="JADXDR010000154">
    <property type="protein sequence ID" value="KAI7837407.1"/>
    <property type="molecule type" value="Genomic_DNA"/>
</dbReference>
<keyword evidence="2" id="KW-0732">Signal</keyword>
<reference evidence="3" key="1">
    <citation type="submission" date="2020-11" db="EMBL/GenBank/DDBJ databases">
        <title>Chlorella ohadii genome sequencing and assembly.</title>
        <authorList>
            <person name="Murik O."/>
            <person name="Treves H."/>
            <person name="Kedem I."/>
            <person name="Shotland Y."/>
            <person name="Kaplan A."/>
        </authorList>
    </citation>
    <scope>NUCLEOTIDE SEQUENCE</scope>
    <source>
        <strain evidence="3">1</strain>
    </source>
</reference>
<keyword evidence="4" id="KW-1185">Reference proteome</keyword>
<keyword evidence="1" id="KW-0472">Membrane</keyword>